<keyword evidence="1" id="KW-0472">Membrane</keyword>
<protein>
    <recommendedName>
        <fullName evidence="3">Holin</fullName>
    </recommendedName>
</protein>
<name>A0AB74UMP8_9VIRU</name>
<keyword evidence="1" id="KW-1133">Transmembrane helix</keyword>
<evidence type="ECO:0000313" key="2">
    <source>
        <dbReference type="EMBL" id="XHV10687.1"/>
    </source>
</evidence>
<evidence type="ECO:0008006" key="3">
    <source>
        <dbReference type="Google" id="ProtNLM"/>
    </source>
</evidence>
<feature type="transmembrane region" description="Helical" evidence="1">
    <location>
        <begin position="55"/>
        <end position="78"/>
    </location>
</feature>
<accession>A0AB74UMP8</accession>
<proteinExistence type="predicted"/>
<feature type="transmembrane region" description="Helical" evidence="1">
    <location>
        <begin position="21"/>
        <end position="43"/>
    </location>
</feature>
<keyword evidence="1" id="KW-0812">Transmembrane</keyword>
<sequence length="110" mass="11954">MTDTKFDSPATVSVVQPTTKYGLRALIALGVMEIVGGIAIWKAVSTVFERHGETWAISAIVVFLALGYDVMASIGALTEPRSETVREREVYSVEEAEAFFAEAKKDGLLK</sequence>
<dbReference type="EMBL" id="PQ287320">
    <property type="protein sequence ID" value="XHV10687.1"/>
    <property type="molecule type" value="Genomic_DNA"/>
</dbReference>
<reference evidence="2" key="1">
    <citation type="submission" date="2024-10" db="EMBL/GenBank/DDBJ databases">
        <title>Genetic diversity among independent isolates of the Dolichocephalovirinae subfamily.</title>
        <authorList>
            <person name="Ely B."/>
            <person name="Thomas Q."/>
            <person name="Mohammadi T."/>
        </authorList>
    </citation>
    <scope>NUCLEOTIDE SEQUENCE</scope>
</reference>
<evidence type="ECO:0000256" key="1">
    <source>
        <dbReference type="SAM" id="Phobius"/>
    </source>
</evidence>
<gene>
    <name evidence="2" type="ORF">BL57_215c</name>
</gene>
<organism evidence="2">
    <name type="scientific">Caulobacter phage BL57</name>
    <dbReference type="NCBI Taxonomy" id="3348355"/>
    <lineage>
        <taxon>Viruses</taxon>
    </lineage>
</organism>